<accession>A0A6I4SMP1</accession>
<sequence length="171" mass="18141">MKIYAALLACCALALPGCSSFDQTSPNSIGAEAHPEARLYDALRNAKVDVDAALLSAEAGGKLVMIVMGANWCHDSRAFAGWTETPKIGGLIREEYELVFVNVGMPQTKDGHNLDVAERFGIEVVGTPTVLIVSPIGEPINADTAGTWRNAATRSEDEIYDELAGYANAVG</sequence>
<organism evidence="2 3">
    <name type="scientific">Pontixanthobacter gangjinensis</name>
    <dbReference type="NCBI Taxonomy" id="1028742"/>
    <lineage>
        <taxon>Bacteria</taxon>
        <taxon>Pseudomonadati</taxon>
        <taxon>Pseudomonadota</taxon>
        <taxon>Alphaproteobacteria</taxon>
        <taxon>Sphingomonadales</taxon>
        <taxon>Erythrobacteraceae</taxon>
        <taxon>Pontixanthobacter</taxon>
    </lineage>
</organism>
<evidence type="ECO:0000256" key="1">
    <source>
        <dbReference type="SAM" id="SignalP"/>
    </source>
</evidence>
<dbReference type="OrthoDB" id="7629852at2"/>
<dbReference type="AlphaFoldDB" id="A0A6I4SMP1"/>
<proteinExistence type="predicted"/>
<dbReference type="Proteomes" id="UP000468943">
    <property type="component" value="Unassembled WGS sequence"/>
</dbReference>
<feature type="chain" id="PRO_5026054782" evidence="1">
    <location>
        <begin position="21"/>
        <end position="171"/>
    </location>
</feature>
<dbReference type="Gene3D" id="3.40.30.10">
    <property type="entry name" value="Glutaredoxin"/>
    <property type="match status" value="1"/>
</dbReference>
<evidence type="ECO:0000313" key="2">
    <source>
        <dbReference type="EMBL" id="MXO56087.1"/>
    </source>
</evidence>
<dbReference type="Pfam" id="PF13899">
    <property type="entry name" value="Thioredoxin_7"/>
    <property type="match status" value="1"/>
</dbReference>
<evidence type="ECO:0000313" key="3">
    <source>
        <dbReference type="Proteomes" id="UP000468943"/>
    </source>
</evidence>
<comment type="caution">
    <text evidence="2">The sequence shown here is derived from an EMBL/GenBank/DDBJ whole genome shotgun (WGS) entry which is preliminary data.</text>
</comment>
<dbReference type="RefSeq" id="WP_160597331.1">
    <property type="nucleotide sequence ID" value="NZ_WTYS01000001.1"/>
</dbReference>
<dbReference type="EMBL" id="WTYS01000001">
    <property type="protein sequence ID" value="MXO56087.1"/>
    <property type="molecule type" value="Genomic_DNA"/>
</dbReference>
<protein>
    <submittedName>
        <fullName evidence="2">Thioredoxin family protein</fullName>
    </submittedName>
</protein>
<feature type="signal peptide" evidence="1">
    <location>
        <begin position="1"/>
        <end position="20"/>
    </location>
</feature>
<dbReference type="SUPFAM" id="SSF52833">
    <property type="entry name" value="Thioredoxin-like"/>
    <property type="match status" value="1"/>
</dbReference>
<keyword evidence="3" id="KW-1185">Reference proteome</keyword>
<dbReference type="CDD" id="cd02947">
    <property type="entry name" value="TRX_family"/>
    <property type="match status" value="1"/>
</dbReference>
<name>A0A6I4SMP1_9SPHN</name>
<keyword evidence="1" id="KW-0732">Signal</keyword>
<dbReference type="InterPro" id="IPR036249">
    <property type="entry name" value="Thioredoxin-like_sf"/>
</dbReference>
<gene>
    <name evidence="2" type="ORF">GRI36_04245</name>
</gene>
<reference evidence="2 3" key="1">
    <citation type="submission" date="2019-12" db="EMBL/GenBank/DDBJ databases">
        <title>Genomic-based taxomic classification of the family Erythrobacteraceae.</title>
        <authorList>
            <person name="Xu L."/>
        </authorList>
    </citation>
    <scope>NUCLEOTIDE SEQUENCE [LARGE SCALE GENOMIC DNA]</scope>
    <source>
        <strain evidence="2 3">JCM 17802</strain>
    </source>
</reference>